<reference evidence="3 4" key="1">
    <citation type="submission" date="2015-01" db="EMBL/GenBank/DDBJ databases">
        <title>Enhanced salinomycin production by adjusting the supply of polyketide extender units in Streptomyce albus DSM 41398.</title>
        <authorList>
            <person name="Lu C."/>
        </authorList>
    </citation>
    <scope>NUCLEOTIDE SEQUENCE [LARGE SCALE GENOMIC DNA]</scope>
    <source>
        <strain evidence="4">ATCC 21838 / DSM 41398 / FERM P-419 / JCM 4703 / NBRC 107858</strain>
    </source>
</reference>
<feature type="domain" description="VanZ-like" evidence="2">
    <location>
        <begin position="24"/>
        <end position="142"/>
    </location>
</feature>
<dbReference type="PANTHER" id="PTHR36834">
    <property type="entry name" value="MEMBRANE PROTEIN-RELATED"/>
    <property type="match status" value="1"/>
</dbReference>
<keyword evidence="1" id="KW-0812">Transmembrane</keyword>
<dbReference type="InterPro" id="IPR053150">
    <property type="entry name" value="Teicoplanin_resist-assoc"/>
</dbReference>
<proteinExistence type="predicted"/>
<keyword evidence="1" id="KW-0472">Membrane</keyword>
<sequence length="186" mass="19844">MQRQGSGGGIVAVPLRAAGVVLLVAHLLVVAWLTLRPVEVAWVSAPNLHPLAGIRADFAQGWWPGLRRVGKDLFMLAPLGFLLPLIAGRVNASPFFSLMRTTATGVLVSMWIGLLQTYIPGQVVDVDSLLLNTLGVVVTHLAVVPWARARLRRRSGADGTGAGPQGPTPTIARVEFAPWGDALRRP</sequence>
<dbReference type="PANTHER" id="PTHR36834:SF1">
    <property type="entry name" value="INTEGRAL MEMBRANE PROTEIN"/>
    <property type="match status" value="1"/>
</dbReference>
<evidence type="ECO:0000313" key="3">
    <source>
        <dbReference type="EMBL" id="AJE85202.1"/>
    </source>
</evidence>
<evidence type="ECO:0000259" key="2">
    <source>
        <dbReference type="Pfam" id="PF04892"/>
    </source>
</evidence>
<evidence type="ECO:0000313" key="4">
    <source>
        <dbReference type="Proteomes" id="UP000031523"/>
    </source>
</evidence>
<organism evidence="3 4">
    <name type="scientific">Streptomyces albus (strain ATCC 21838 / DSM 41398 / FERM P-419 / JCM 4703 / NBRC 107858)</name>
    <dbReference type="NCBI Taxonomy" id="1081613"/>
    <lineage>
        <taxon>Bacteria</taxon>
        <taxon>Bacillati</taxon>
        <taxon>Actinomycetota</taxon>
        <taxon>Actinomycetes</taxon>
        <taxon>Kitasatosporales</taxon>
        <taxon>Streptomycetaceae</taxon>
        <taxon>Streptomyces</taxon>
    </lineage>
</organism>
<protein>
    <submittedName>
        <fullName evidence="3">Integral membrane protein</fullName>
    </submittedName>
</protein>
<accession>A0A0B5F4F5</accession>
<dbReference type="KEGG" id="sals:SLNWT_4826"/>
<feature type="transmembrane region" description="Helical" evidence="1">
    <location>
        <begin position="104"/>
        <end position="123"/>
    </location>
</feature>
<feature type="transmembrane region" description="Helical" evidence="1">
    <location>
        <begin position="129"/>
        <end position="147"/>
    </location>
</feature>
<dbReference type="AlphaFoldDB" id="A0A0B5F4F5"/>
<keyword evidence="4" id="KW-1185">Reference proteome</keyword>
<evidence type="ECO:0000256" key="1">
    <source>
        <dbReference type="SAM" id="Phobius"/>
    </source>
</evidence>
<feature type="transmembrane region" description="Helical" evidence="1">
    <location>
        <begin position="73"/>
        <end position="92"/>
    </location>
</feature>
<dbReference type="Proteomes" id="UP000031523">
    <property type="component" value="Chromosome"/>
</dbReference>
<feature type="transmembrane region" description="Helical" evidence="1">
    <location>
        <begin position="12"/>
        <end position="35"/>
    </location>
</feature>
<dbReference type="Pfam" id="PF04892">
    <property type="entry name" value="VanZ"/>
    <property type="match status" value="1"/>
</dbReference>
<keyword evidence="1" id="KW-1133">Transmembrane helix</keyword>
<dbReference type="EMBL" id="CP010519">
    <property type="protein sequence ID" value="AJE85202.1"/>
    <property type="molecule type" value="Genomic_DNA"/>
</dbReference>
<dbReference type="InterPro" id="IPR006976">
    <property type="entry name" value="VanZ-like"/>
</dbReference>
<gene>
    <name evidence="3" type="ORF">SLNWT_4826</name>
</gene>
<name>A0A0B5F4F5_STRA4</name>